<sequence length="59" mass="6594">MMAAYKSSMTRVPNRGTPNTTLEVTLREKDVPLLIRSDFLIILAQPHLLASGDIIGWKI</sequence>
<feature type="region of interest" description="Disordered" evidence="1">
    <location>
        <begin position="1"/>
        <end position="20"/>
    </location>
</feature>
<organism evidence="2 3">
    <name type="scientific">Mitosporidium daphniae</name>
    <dbReference type="NCBI Taxonomy" id="1485682"/>
    <lineage>
        <taxon>Eukaryota</taxon>
        <taxon>Fungi</taxon>
        <taxon>Fungi incertae sedis</taxon>
        <taxon>Microsporidia</taxon>
        <taxon>Mitosporidium</taxon>
    </lineage>
</organism>
<dbReference type="EMBL" id="JMKJ01000604">
    <property type="protein sequence ID" value="KGG50030.1"/>
    <property type="molecule type" value="Genomic_DNA"/>
</dbReference>
<evidence type="ECO:0000313" key="3">
    <source>
        <dbReference type="Proteomes" id="UP000029725"/>
    </source>
</evidence>
<dbReference type="RefSeq" id="XP_013236466.1">
    <property type="nucleotide sequence ID" value="XM_013381012.1"/>
</dbReference>
<evidence type="ECO:0000313" key="2">
    <source>
        <dbReference type="EMBL" id="KGG50030.1"/>
    </source>
</evidence>
<gene>
    <name evidence="2" type="ORF">DI09_92p30</name>
</gene>
<dbReference type="Proteomes" id="UP000029725">
    <property type="component" value="Unassembled WGS sequence"/>
</dbReference>
<name>A0A098VM54_9MICR</name>
<dbReference type="VEuPathDB" id="MicrosporidiaDB:DI09_92p30"/>
<evidence type="ECO:0000256" key="1">
    <source>
        <dbReference type="SAM" id="MobiDB-lite"/>
    </source>
</evidence>
<proteinExistence type="predicted"/>
<reference evidence="2 3" key="1">
    <citation type="submission" date="2014-04" db="EMBL/GenBank/DDBJ databases">
        <title>A new species of microsporidia sheds light on the evolution of extreme parasitism.</title>
        <authorList>
            <person name="Haag K.L."/>
            <person name="James T.Y."/>
            <person name="Larsson R."/>
            <person name="Schaer T.M."/>
            <person name="Refardt D."/>
            <person name="Pombert J.-F."/>
            <person name="Ebert D."/>
        </authorList>
    </citation>
    <scope>NUCLEOTIDE SEQUENCE [LARGE SCALE GENOMIC DNA]</scope>
    <source>
        <strain evidence="2 3">UGP3</strain>
        <tissue evidence="2">Spores</tissue>
    </source>
</reference>
<comment type="caution">
    <text evidence="2">The sequence shown here is derived from an EMBL/GenBank/DDBJ whole genome shotgun (WGS) entry which is preliminary data.</text>
</comment>
<feature type="compositionally biased region" description="Polar residues" evidence="1">
    <location>
        <begin position="7"/>
        <end position="20"/>
    </location>
</feature>
<dbReference type="AlphaFoldDB" id="A0A098VM54"/>
<accession>A0A098VM54</accession>
<dbReference type="HOGENOM" id="CLU_2961315_0_0_1"/>
<protein>
    <submittedName>
        <fullName evidence="2">Uncharacterized protein</fullName>
    </submittedName>
</protein>
<keyword evidence="3" id="KW-1185">Reference proteome</keyword>
<dbReference type="GeneID" id="25261080"/>